<dbReference type="EMBL" id="DXGA01000024">
    <property type="protein sequence ID" value="HIW93143.1"/>
    <property type="molecule type" value="Genomic_DNA"/>
</dbReference>
<evidence type="ECO:0000313" key="3">
    <source>
        <dbReference type="Proteomes" id="UP000824192"/>
    </source>
</evidence>
<dbReference type="InterPro" id="IPR036286">
    <property type="entry name" value="LexA/Signal_pep-like_sf"/>
</dbReference>
<protein>
    <submittedName>
        <fullName evidence="2">S24/S26 family peptidase</fullName>
    </submittedName>
</protein>
<dbReference type="CDD" id="cd06462">
    <property type="entry name" value="Peptidase_S24_S26"/>
    <property type="match status" value="1"/>
</dbReference>
<proteinExistence type="predicted"/>
<dbReference type="AlphaFoldDB" id="A0A9D1RTQ8"/>
<gene>
    <name evidence="2" type="ORF">H9868_01240</name>
</gene>
<organism evidence="2 3">
    <name type="scientific">Candidatus Flavonifractor merdipullorum</name>
    <dbReference type="NCBI Taxonomy" id="2838590"/>
    <lineage>
        <taxon>Bacteria</taxon>
        <taxon>Bacillati</taxon>
        <taxon>Bacillota</taxon>
        <taxon>Clostridia</taxon>
        <taxon>Eubacteriales</taxon>
        <taxon>Oscillospiraceae</taxon>
        <taxon>Flavonifractor</taxon>
    </lineage>
</organism>
<dbReference type="Gene3D" id="2.10.109.10">
    <property type="entry name" value="Umud Fragment, subunit A"/>
    <property type="match status" value="1"/>
</dbReference>
<evidence type="ECO:0000313" key="2">
    <source>
        <dbReference type="EMBL" id="HIW93143.1"/>
    </source>
</evidence>
<dbReference type="Proteomes" id="UP000824192">
    <property type="component" value="Unassembled WGS sequence"/>
</dbReference>
<dbReference type="Pfam" id="PF00717">
    <property type="entry name" value="Peptidase_S24"/>
    <property type="match status" value="1"/>
</dbReference>
<reference evidence="2" key="2">
    <citation type="submission" date="2021-04" db="EMBL/GenBank/DDBJ databases">
        <authorList>
            <person name="Gilroy R."/>
        </authorList>
    </citation>
    <scope>NUCLEOTIDE SEQUENCE</scope>
    <source>
        <strain evidence="2">ChiGjej6B6-1540</strain>
    </source>
</reference>
<accession>A0A9D1RTQ8</accession>
<dbReference type="InterPro" id="IPR015927">
    <property type="entry name" value="Peptidase_S24_S26A/B/C"/>
</dbReference>
<name>A0A9D1RTQ8_9FIRM</name>
<reference evidence="2" key="1">
    <citation type="journal article" date="2021" name="PeerJ">
        <title>Extensive microbial diversity within the chicken gut microbiome revealed by metagenomics and culture.</title>
        <authorList>
            <person name="Gilroy R."/>
            <person name="Ravi A."/>
            <person name="Getino M."/>
            <person name="Pursley I."/>
            <person name="Horton D.L."/>
            <person name="Alikhan N.F."/>
            <person name="Baker D."/>
            <person name="Gharbi K."/>
            <person name="Hall N."/>
            <person name="Watson M."/>
            <person name="Adriaenssens E.M."/>
            <person name="Foster-Nyarko E."/>
            <person name="Jarju S."/>
            <person name="Secka A."/>
            <person name="Antonio M."/>
            <person name="Oren A."/>
            <person name="Chaudhuri R.R."/>
            <person name="La Ragione R."/>
            <person name="Hildebrand F."/>
            <person name="Pallen M.J."/>
        </authorList>
    </citation>
    <scope>NUCLEOTIDE SEQUENCE</scope>
    <source>
        <strain evidence="2">ChiGjej6B6-1540</strain>
    </source>
</reference>
<dbReference type="SUPFAM" id="SSF51306">
    <property type="entry name" value="LexA/Signal peptidase"/>
    <property type="match status" value="1"/>
</dbReference>
<evidence type="ECO:0000259" key="1">
    <source>
        <dbReference type="Pfam" id="PF00717"/>
    </source>
</evidence>
<comment type="caution">
    <text evidence="2">The sequence shown here is derived from an EMBL/GenBank/DDBJ whole genome shotgun (WGS) entry which is preliminary data.</text>
</comment>
<sequence length="165" mass="19189">MEEQPKRIVDTQTFLPVLIDLVREGHTVALTITGHSMTPFLVHGRDQIRFCRPDHPLKRGDMAFFRRRNGAYVMHRICRVDGEGRYYLVGDEQTVIEGPILPEQVFGVVTQVFRKGRWIGPGDFWWDFFAGPWLTLLPLRPMLRRVYGLFARMKRGEPAHADRKG</sequence>
<feature type="domain" description="Peptidase S24/S26A/S26B/S26C" evidence="1">
    <location>
        <begin position="13"/>
        <end position="94"/>
    </location>
</feature>